<dbReference type="Proteomes" id="UP000263900">
    <property type="component" value="Chromosome"/>
</dbReference>
<name>A0A3B7MX57_9BACT</name>
<dbReference type="InterPro" id="IPR005017">
    <property type="entry name" value="OMPP1/FadL/TodX"/>
</dbReference>
<accession>A0A3B7MX57</accession>
<evidence type="ECO:0000256" key="7">
    <source>
        <dbReference type="ARBA" id="ARBA00023237"/>
    </source>
</evidence>
<evidence type="ECO:0000256" key="1">
    <source>
        <dbReference type="ARBA" id="ARBA00004571"/>
    </source>
</evidence>
<reference evidence="9 10" key="1">
    <citation type="submission" date="2018-09" db="EMBL/GenBank/DDBJ databases">
        <title>Genome sequencing of strain 6GH32-13.</title>
        <authorList>
            <person name="Weon H.-Y."/>
            <person name="Heo J."/>
            <person name="Kwon S.-W."/>
        </authorList>
    </citation>
    <scope>NUCLEOTIDE SEQUENCE [LARGE SCALE GENOMIC DNA]</scope>
    <source>
        <strain evidence="9 10">5GH32-13</strain>
    </source>
</reference>
<keyword evidence="5 8" id="KW-0732">Signal</keyword>
<evidence type="ECO:0000313" key="10">
    <source>
        <dbReference type="Proteomes" id="UP000263900"/>
    </source>
</evidence>
<sequence length="527" mass="58372">MNRKLYLIAVLLAGQQAMAQIPEDALRMSWNVPQGSARSQAIGGAMGALGGEITNLWVNPAGLGFYKTSELVLSPGFTMAKSKGSFRETDASADGLNRFNLGASGFVFGWGDKYSKWSSKAFSIGVNRTANFAGSYYYKGTNDYSSFTEPLANEFFNYYTNQRHNNPSLTDEQIINNAIDDRSVSVLTRMSLYTYLVDVEKGPNGQGTVFSRAEDVGIVNQEKQITTKGGITEIALGFASNMDDKLYIGGSVGIPIVNYQRNSTFTESDASKVLNDFNYSRYTEEFTSKGVGINAKLGVIFKPVERLRIGVAVHSPSLYALKDKTSSKMVTDVEDLFPGKPGLDSIQSPILFDAKKDPEFKYDLVSPWKFMVSGSYVLNEVEDISRQKGFISADIEYVTYGSSRFNEAEDNGEGEYFKQVTEAVKKSYKGALNFRVGGELKFNTIMTRLGFAYYGNPYEDKELKAHKMNLSGGLGYRDHGIFIDVTYVHSLNKDSDFPYRVDAPRANTYATIKDQSSNIMLTFGIKL</sequence>
<dbReference type="RefSeq" id="WP_119053926.1">
    <property type="nucleotide sequence ID" value="NZ_CP032157.1"/>
</dbReference>
<feature type="signal peptide" evidence="8">
    <location>
        <begin position="1"/>
        <end position="19"/>
    </location>
</feature>
<evidence type="ECO:0000256" key="3">
    <source>
        <dbReference type="ARBA" id="ARBA00022452"/>
    </source>
</evidence>
<evidence type="ECO:0000256" key="5">
    <source>
        <dbReference type="ARBA" id="ARBA00022729"/>
    </source>
</evidence>
<dbReference type="EMBL" id="CP032157">
    <property type="protein sequence ID" value="AXY78053.1"/>
    <property type="molecule type" value="Genomic_DNA"/>
</dbReference>
<dbReference type="SUPFAM" id="SSF56935">
    <property type="entry name" value="Porins"/>
    <property type="match status" value="1"/>
</dbReference>
<gene>
    <name evidence="9" type="ORF">D3H65_30450</name>
</gene>
<comment type="similarity">
    <text evidence="2">Belongs to the OmpP1/FadL family.</text>
</comment>
<dbReference type="Gene3D" id="2.40.160.60">
    <property type="entry name" value="Outer membrane protein transport protein (OMPP1/FadL/TodX)"/>
    <property type="match status" value="2"/>
</dbReference>
<evidence type="ECO:0000313" key="9">
    <source>
        <dbReference type="EMBL" id="AXY78053.1"/>
    </source>
</evidence>
<dbReference type="PANTHER" id="PTHR35093:SF8">
    <property type="entry name" value="OUTER MEMBRANE PROTEIN NMB0088-RELATED"/>
    <property type="match status" value="1"/>
</dbReference>
<protein>
    <recommendedName>
        <fullName evidence="11">Aromatic hydrocarbon degradation protein</fullName>
    </recommendedName>
</protein>
<proteinExistence type="inferred from homology"/>
<evidence type="ECO:0008006" key="11">
    <source>
        <dbReference type="Google" id="ProtNLM"/>
    </source>
</evidence>
<dbReference type="PANTHER" id="PTHR35093">
    <property type="entry name" value="OUTER MEMBRANE PROTEIN NMB0088-RELATED"/>
    <property type="match status" value="1"/>
</dbReference>
<keyword evidence="10" id="KW-1185">Reference proteome</keyword>
<dbReference type="GO" id="GO:0009279">
    <property type="term" value="C:cell outer membrane"/>
    <property type="evidence" value="ECO:0007669"/>
    <property type="project" value="UniProtKB-SubCell"/>
</dbReference>
<dbReference type="AlphaFoldDB" id="A0A3B7MX57"/>
<comment type="subcellular location">
    <subcellularLocation>
        <location evidence="1">Cell outer membrane</location>
        <topology evidence="1">Multi-pass membrane protein</topology>
    </subcellularLocation>
</comment>
<organism evidence="9 10">
    <name type="scientific">Paraflavitalea soli</name>
    <dbReference type="NCBI Taxonomy" id="2315862"/>
    <lineage>
        <taxon>Bacteria</taxon>
        <taxon>Pseudomonadati</taxon>
        <taxon>Bacteroidota</taxon>
        <taxon>Chitinophagia</taxon>
        <taxon>Chitinophagales</taxon>
        <taxon>Chitinophagaceae</taxon>
        <taxon>Paraflavitalea</taxon>
    </lineage>
</organism>
<evidence type="ECO:0000256" key="6">
    <source>
        <dbReference type="ARBA" id="ARBA00023136"/>
    </source>
</evidence>
<keyword evidence="3" id="KW-1134">Transmembrane beta strand</keyword>
<evidence type="ECO:0000256" key="2">
    <source>
        <dbReference type="ARBA" id="ARBA00008163"/>
    </source>
</evidence>
<dbReference type="GO" id="GO:0015483">
    <property type="term" value="F:long-chain fatty acid transporting porin activity"/>
    <property type="evidence" value="ECO:0007669"/>
    <property type="project" value="TreeGrafter"/>
</dbReference>
<keyword evidence="4" id="KW-0812">Transmembrane</keyword>
<keyword evidence="6" id="KW-0472">Membrane</keyword>
<evidence type="ECO:0000256" key="4">
    <source>
        <dbReference type="ARBA" id="ARBA00022692"/>
    </source>
</evidence>
<dbReference type="OrthoDB" id="9765571at2"/>
<feature type="chain" id="PRO_5017694770" description="Aromatic hydrocarbon degradation protein" evidence="8">
    <location>
        <begin position="20"/>
        <end position="527"/>
    </location>
</feature>
<dbReference type="KEGG" id="pseg:D3H65_30450"/>
<evidence type="ECO:0000256" key="8">
    <source>
        <dbReference type="SAM" id="SignalP"/>
    </source>
</evidence>
<keyword evidence="7" id="KW-0998">Cell outer membrane</keyword>